<dbReference type="SUPFAM" id="SSF103506">
    <property type="entry name" value="Mitochondrial carrier"/>
    <property type="match status" value="1"/>
</dbReference>
<dbReference type="PANTHER" id="PTHR45683">
    <property type="entry name" value="MITOCHONDRIAL NICOTINAMIDE ADENINE DINUCLEOTIDE TRANSPORTER 1-RELATED-RELATED"/>
    <property type="match status" value="1"/>
</dbReference>
<evidence type="ECO:0000256" key="2">
    <source>
        <dbReference type="ARBA" id="ARBA00006375"/>
    </source>
</evidence>
<evidence type="ECO:0000256" key="9">
    <source>
        <dbReference type="RuleBase" id="RU000488"/>
    </source>
</evidence>
<dbReference type="InterPro" id="IPR023395">
    <property type="entry name" value="MCP_dom_sf"/>
</dbReference>
<dbReference type="InterPro" id="IPR018108">
    <property type="entry name" value="MCP_transmembrane"/>
</dbReference>
<reference evidence="10" key="1">
    <citation type="submission" date="2022-04" db="EMBL/GenBank/DDBJ databases">
        <title>A functionally conserved STORR gene fusion in Papaver species that diverged 16.8 million years ago.</title>
        <authorList>
            <person name="Catania T."/>
        </authorList>
    </citation>
    <scope>NUCLEOTIDE SEQUENCE</scope>
    <source>
        <strain evidence="10">S-188037</strain>
    </source>
</reference>
<evidence type="ECO:0000256" key="5">
    <source>
        <dbReference type="ARBA" id="ARBA00022737"/>
    </source>
</evidence>
<comment type="caution">
    <text evidence="10">The sequence shown here is derived from an EMBL/GenBank/DDBJ whole genome shotgun (WGS) entry which is preliminary data.</text>
</comment>
<keyword evidence="7 8" id="KW-0472">Membrane</keyword>
<evidence type="ECO:0000256" key="7">
    <source>
        <dbReference type="ARBA" id="ARBA00023136"/>
    </source>
</evidence>
<keyword evidence="11" id="KW-1185">Reference proteome</keyword>
<evidence type="ECO:0000256" key="3">
    <source>
        <dbReference type="ARBA" id="ARBA00022448"/>
    </source>
</evidence>
<evidence type="ECO:0000313" key="10">
    <source>
        <dbReference type="EMBL" id="KAI3874891.1"/>
    </source>
</evidence>
<evidence type="ECO:0000313" key="11">
    <source>
        <dbReference type="Proteomes" id="UP001202328"/>
    </source>
</evidence>
<evidence type="ECO:0000256" key="1">
    <source>
        <dbReference type="ARBA" id="ARBA00004141"/>
    </source>
</evidence>
<feature type="repeat" description="Solcar" evidence="8">
    <location>
        <begin position="236"/>
        <end position="327"/>
    </location>
</feature>
<keyword evidence="5" id="KW-0677">Repeat</keyword>
<dbReference type="Pfam" id="PF00153">
    <property type="entry name" value="Mito_carr"/>
    <property type="match status" value="3"/>
</dbReference>
<dbReference type="InterPro" id="IPR044712">
    <property type="entry name" value="SLC25A32-like"/>
</dbReference>
<accession>A0AAD4SAZ3</accession>
<dbReference type="Proteomes" id="UP001202328">
    <property type="component" value="Unassembled WGS sequence"/>
</dbReference>
<dbReference type="PROSITE" id="PS50920">
    <property type="entry name" value="SOLCAR"/>
    <property type="match status" value="3"/>
</dbReference>
<proteinExistence type="inferred from homology"/>
<name>A0AAD4SAZ3_9MAGN</name>
<gene>
    <name evidence="10" type="ORF">MKW98_019464</name>
</gene>
<evidence type="ECO:0000256" key="4">
    <source>
        <dbReference type="ARBA" id="ARBA00022692"/>
    </source>
</evidence>
<dbReference type="EMBL" id="JAJJMB010012638">
    <property type="protein sequence ID" value="KAI3874891.1"/>
    <property type="molecule type" value="Genomic_DNA"/>
</dbReference>
<sequence length="344" mass="37487">MSDALINGLAGAGGGIIAQLITYPLQTVNTRQQTDRDHKKGTKRKQDVGTLNQMIQVVKTEGWGRLYSGLAPSLFGTAASQGVYYYFYQVFRSKAEAAAIARFKKGHGDGTVGIFSSLLVAAFSGCVNVLLTNPIWVVVTRMQTHRKASKIPKPSLTLSVTPDEELQTSEIEPPPYGTTNAVQELFDEAGVRGFWKGVGPTLLMVSNPSIQFMIYETLLKKLKARRALTGKANSGVTALETFLLGAVAKLGATVMTYPLLVVKSRLQAKQVTGGDKNLHYKGTLDAIMKMIQYEGLYCFYRGMSTKITQSVLAAAVLFMVKEELVKGVRLLTTGNIVNKVRRPV</sequence>
<evidence type="ECO:0008006" key="12">
    <source>
        <dbReference type="Google" id="ProtNLM"/>
    </source>
</evidence>
<keyword evidence="4 8" id="KW-0812">Transmembrane</keyword>
<protein>
    <recommendedName>
        <fullName evidence="12">Peroxisomal nicotinamide adenine dinucleotide carrier</fullName>
    </recommendedName>
</protein>
<dbReference type="GO" id="GO:0016020">
    <property type="term" value="C:membrane"/>
    <property type="evidence" value="ECO:0007669"/>
    <property type="project" value="UniProtKB-SubCell"/>
</dbReference>
<keyword evidence="6" id="KW-1133">Transmembrane helix</keyword>
<dbReference type="GO" id="GO:0006862">
    <property type="term" value="P:nucleotide transport"/>
    <property type="evidence" value="ECO:0007669"/>
    <property type="project" value="InterPro"/>
</dbReference>
<keyword evidence="3 9" id="KW-0813">Transport</keyword>
<evidence type="ECO:0000256" key="8">
    <source>
        <dbReference type="PROSITE-ProRule" id="PRU00282"/>
    </source>
</evidence>
<dbReference type="GO" id="GO:0055085">
    <property type="term" value="P:transmembrane transport"/>
    <property type="evidence" value="ECO:0007669"/>
    <property type="project" value="InterPro"/>
</dbReference>
<evidence type="ECO:0000256" key="6">
    <source>
        <dbReference type="ARBA" id="ARBA00022989"/>
    </source>
</evidence>
<comment type="similarity">
    <text evidence="2 9">Belongs to the mitochondrial carrier (TC 2.A.29) family.</text>
</comment>
<feature type="repeat" description="Solcar" evidence="8">
    <location>
        <begin position="2"/>
        <end position="94"/>
    </location>
</feature>
<organism evidence="10 11">
    <name type="scientific">Papaver atlanticum</name>
    <dbReference type="NCBI Taxonomy" id="357466"/>
    <lineage>
        <taxon>Eukaryota</taxon>
        <taxon>Viridiplantae</taxon>
        <taxon>Streptophyta</taxon>
        <taxon>Embryophyta</taxon>
        <taxon>Tracheophyta</taxon>
        <taxon>Spermatophyta</taxon>
        <taxon>Magnoliopsida</taxon>
        <taxon>Ranunculales</taxon>
        <taxon>Papaveraceae</taxon>
        <taxon>Papaveroideae</taxon>
        <taxon>Papaver</taxon>
    </lineage>
</organism>
<comment type="subcellular location">
    <subcellularLocation>
        <location evidence="1">Membrane</location>
        <topology evidence="1">Multi-pass membrane protein</topology>
    </subcellularLocation>
</comment>
<dbReference type="Gene3D" id="1.50.40.10">
    <property type="entry name" value="Mitochondrial carrier domain"/>
    <property type="match status" value="1"/>
</dbReference>
<feature type="repeat" description="Solcar" evidence="8">
    <location>
        <begin position="112"/>
        <end position="221"/>
    </location>
</feature>
<dbReference type="AlphaFoldDB" id="A0AAD4SAZ3"/>